<feature type="transmembrane region" description="Helical" evidence="1">
    <location>
        <begin position="86"/>
        <end position="104"/>
    </location>
</feature>
<feature type="transmembrane region" description="Helical" evidence="1">
    <location>
        <begin position="61"/>
        <end position="80"/>
    </location>
</feature>
<dbReference type="PANTHER" id="PTHR40763">
    <property type="entry name" value="MEMBRANE PROTEIN-RELATED"/>
    <property type="match status" value="1"/>
</dbReference>
<dbReference type="InterPro" id="IPR054331">
    <property type="entry name" value="LiaF_TM"/>
</dbReference>
<protein>
    <recommendedName>
        <fullName evidence="2">LiaF transmembrane domain-containing protein</fullName>
    </recommendedName>
</protein>
<keyword evidence="1" id="KW-0812">Transmembrane</keyword>
<feature type="transmembrane region" description="Helical" evidence="1">
    <location>
        <begin position="28"/>
        <end position="54"/>
    </location>
</feature>
<accession>A0A5J4SWG0</accession>
<comment type="caution">
    <text evidence="3">The sequence shown here is derived from an EMBL/GenBank/DDBJ whole genome shotgun (WGS) entry which is preliminary data.</text>
</comment>
<feature type="domain" description="LiaF transmembrane" evidence="2">
    <location>
        <begin position="9"/>
        <end position="104"/>
    </location>
</feature>
<proteinExistence type="predicted"/>
<evidence type="ECO:0000313" key="3">
    <source>
        <dbReference type="EMBL" id="KAA6350082.1"/>
    </source>
</evidence>
<dbReference type="Pfam" id="PF22570">
    <property type="entry name" value="LiaF-TM"/>
    <property type="match status" value="1"/>
</dbReference>
<sequence>MKHQVFFLFIGIVLILIGLLFLGRNVGWINLSLFNILFSWQMLLIVLGLCSFLYKHIIGGLVLIALGTYFILPYLDFWWAWNAQNYWPLLIILIGIMILFKKPFEKQYKCHQKIAVDRVYTSEEGFVRSEVTFGSVKQIVVDPIFKGGMIKNIFASSVVDLRRASLDAPETFIDVECVFGSIEIFVPNTWVVASKANADFGGIDDKRFHSGFTDYDNNQKVIIRGKIVFGGLEIKN</sequence>
<organism evidence="3">
    <name type="scientific">termite gut metagenome</name>
    <dbReference type="NCBI Taxonomy" id="433724"/>
    <lineage>
        <taxon>unclassified sequences</taxon>
        <taxon>metagenomes</taxon>
        <taxon>organismal metagenomes</taxon>
    </lineage>
</organism>
<name>A0A5J4SWG0_9ZZZZ</name>
<dbReference type="PANTHER" id="PTHR40763:SF5">
    <property type="entry name" value="MEMBRANE PROTEIN"/>
    <property type="match status" value="1"/>
</dbReference>
<feature type="transmembrane region" description="Helical" evidence="1">
    <location>
        <begin position="5"/>
        <end position="22"/>
    </location>
</feature>
<gene>
    <name evidence="3" type="ORF">EZS27_002546</name>
</gene>
<keyword evidence="1" id="KW-0472">Membrane</keyword>
<dbReference type="EMBL" id="SNRY01000034">
    <property type="protein sequence ID" value="KAA6350082.1"/>
    <property type="molecule type" value="Genomic_DNA"/>
</dbReference>
<keyword evidence="1" id="KW-1133">Transmembrane helix</keyword>
<evidence type="ECO:0000259" key="2">
    <source>
        <dbReference type="Pfam" id="PF22570"/>
    </source>
</evidence>
<dbReference type="AlphaFoldDB" id="A0A5J4SWG0"/>
<evidence type="ECO:0000256" key="1">
    <source>
        <dbReference type="SAM" id="Phobius"/>
    </source>
</evidence>
<reference evidence="3" key="1">
    <citation type="submission" date="2019-03" db="EMBL/GenBank/DDBJ databases">
        <title>Single cell metagenomics reveals metabolic interactions within the superorganism composed of flagellate Streblomastix strix and complex community of Bacteroidetes bacteria on its surface.</title>
        <authorList>
            <person name="Treitli S.C."/>
            <person name="Kolisko M."/>
            <person name="Husnik F."/>
            <person name="Keeling P."/>
            <person name="Hampl V."/>
        </authorList>
    </citation>
    <scope>NUCLEOTIDE SEQUENCE</scope>
    <source>
        <strain evidence="3">STM</strain>
    </source>
</reference>